<name>A0A7R9HXM0_9NEOP</name>
<reference evidence="2" key="1">
    <citation type="submission" date="2020-11" db="EMBL/GenBank/DDBJ databases">
        <authorList>
            <person name="Tran Van P."/>
        </authorList>
    </citation>
    <scope>NUCLEOTIDE SEQUENCE</scope>
</reference>
<dbReference type="AlphaFoldDB" id="A0A7R9HXM0"/>
<evidence type="ECO:0000313" key="2">
    <source>
        <dbReference type="EMBL" id="CAD7440011.1"/>
    </source>
</evidence>
<gene>
    <name evidence="2" type="ORF">TBIB3V08_LOCUS2541</name>
</gene>
<protein>
    <submittedName>
        <fullName evidence="2">Uncharacterized protein</fullName>
    </submittedName>
</protein>
<organism evidence="2">
    <name type="scientific">Timema bartmani</name>
    <dbReference type="NCBI Taxonomy" id="61472"/>
    <lineage>
        <taxon>Eukaryota</taxon>
        <taxon>Metazoa</taxon>
        <taxon>Ecdysozoa</taxon>
        <taxon>Arthropoda</taxon>
        <taxon>Hexapoda</taxon>
        <taxon>Insecta</taxon>
        <taxon>Pterygota</taxon>
        <taxon>Neoptera</taxon>
        <taxon>Polyneoptera</taxon>
        <taxon>Phasmatodea</taxon>
        <taxon>Timematodea</taxon>
        <taxon>Timematoidea</taxon>
        <taxon>Timematidae</taxon>
        <taxon>Timema</taxon>
    </lineage>
</organism>
<sequence>MIGHQEAAIHYLFVLWQEFKELGRLNLEEVNPHFRGGRVENHLGTPPPSPVHPTEIRTSISPSSVVWLNTTGALATEAALSYYDNKTSTKAARRLFKSDCVKGADYLPLSYYDNKTSTKAARRLFKSDCVKGADYLPLSYYDNKTSTKAARYHSPQQFTTSHPDTTIGYYSDDIRLLHESGTTFDRTTKQLDRLKDAIPPNGGFDPPKPPPGYGLVGV</sequence>
<evidence type="ECO:0000256" key="1">
    <source>
        <dbReference type="SAM" id="MobiDB-lite"/>
    </source>
</evidence>
<feature type="region of interest" description="Disordered" evidence="1">
    <location>
        <begin position="197"/>
        <end position="218"/>
    </location>
</feature>
<proteinExistence type="predicted"/>
<accession>A0A7R9HXM0</accession>
<dbReference type="EMBL" id="OD564848">
    <property type="protein sequence ID" value="CAD7440011.1"/>
    <property type="molecule type" value="Genomic_DNA"/>
</dbReference>